<evidence type="ECO:0000256" key="4">
    <source>
        <dbReference type="ARBA" id="ARBA00022840"/>
    </source>
</evidence>
<dbReference type="InterPro" id="IPR039657">
    <property type="entry name" value="Dimethylallyltransferase"/>
</dbReference>
<dbReference type="GO" id="GO:0005524">
    <property type="term" value="F:ATP binding"/>
    <property type="evidence" value="ECO:0007669"/>
    <property type="project" value="UniProtKB-KW"/>
</dbReference>
<sequence>MLKRLWGMSTFLVNEAPRLKPVIFVAGCTGTGKSDLGVALSERFGGEVVNSDSMQIYKGLDIATNKITDEEAKGIAHHLFSFVDPNSSSAFEKGFTVHDYRQMALKLIDEIHERNAIPILVGGTTYYIESVLYDENFIENPGTSTMETFAEMSNEELHKHLEKIDPVSASKVHPNNRSRVQRAINIFAETGLRKSDHLSKQVTRLRFKNSLFFSLDADPKVLDKRLDDRVKKMHVNGLREEVEHFYEAHKEVIDSGKYGVMQAIGLKEFQPYLQLIERRDENGDKMFTKCCLDVQLHTRQYSRKQRSWVRNRLLWRKDDKEYPSILCIDTSNPKTYIDASIEKMKEWLNGKDYLPELPSDYESPESGEESNQVLRCDECEVIIHGKRHFEKHVQGKRHRGVVAKKRRKIEKEEIAQVL</sequence>
<name>A0AAF3EFJ7_9BILA</name>
<keyword evidence="2 5" id="KW-0808">Transferase</keyword>
<dbReference type="GO" id="GO:0052381">
    <property type="term" value="F:tRNA dimethylallyltransferase activity"/>
    <property type="evidence" value="ECO:0007669"/>
    <property type="project" value="InterPro"/>
</dbReference>
<dbReference type="HAMAP" id="MF_00185">
    <property type="entry name" value="IPP_trans"/>
    <property type="match status" value="1"/>
</dbReference>
<evidence type="ECO:0000313" key="7">
    <source>
        <dbReference type="Proteomes" id="UP000887575"/>
    </source>
</evidence>
<dbReference type="PANTHER" id="PTHR11088">
    <property type="entry name" value="TRNA DIMETHYLALLYLTRANSFERASE"/>
    <property type="match status" value="1"/>
</dbReference>
<dbReference type="GO" id="GO:0005739">
    <property type="term" value="C:mitochondrion"/>
    <property type="evidence" value="ECO:0007669"/>
    <property type="project" value="TreeGrafter"/>
</dbReference>
<dbReference type="GO" id="GO:0006400">
    <property type="term" value="P:tRNA modification"/>
    <property type="evidence" value="ECO:0007669"/>
    <property type="project" value="TreeGrafter"/>
</dbReference>
<evidence type="ECO:0000256" key="3">
    <source>
        <dbReference type="ARBA" id="ARBA00022741"/>
    </source>
</evidence>
<keyword evidence="4 5" id="KW-0067">ATP-binding</keyword>
<dbReference type="PROSITE" id="PS00028">
    <property type="entry name" value="ZINC_FINGER_C2H2_1"/>
    <property type="match status" value="1"/>
</dbReference>
<evidence type="ECO:0000313" key="8">
    <source>
        <dbReference type="WBParaSite" id="MBELARI_LOCUS12760"/>
    </source>
</evidence>
<dbReference type="Proteomes" id="UP000887575">
    <property type="component" value="Unassembled WGS sequence"/>
</dbReference>
<dbReference type="SUPFAM" id="SSF57667">
    <property type="entry name" value="beta-beta-alpha zinc fingers"/>
    <property type="match status" value="1"/>
</dbReference>
<dbReference type="WBParaSite" id="MBELARI_LOCUS12760">
    <property type="protein sequence ID" value="MBELARI_LOCUS12760"/>
    <property type="gene ID" value="MBELARI_LOCUS12760"/>
</dbReference>
<evidence type="ECO:0000256" key="5">
    <source>
        <dbReference type="RuleBase" id="RU003785"/>
    </source>
</evidence>
<evidence type="ECO:0000256" key="1">
    <source>
        <dbReference type="ARBA" id="ARBA00005842"/>
    </source>
</evidence>
<dbReference type="AlphaFoldDB" id="A0AAF3EFJ7"/>
<dbReference type="SUPFAM" id="SSF52540">
    <property type="entry name" value="P-loop containing nucleoside triphosphate hydrolases"/>
    <property type="match status" value="2"/>
</dbReference>
<dbReference type="InterPro" id="IPR036236">
    <property type="entry name" value="Znf_C2H2_sf"/>
</dbReference>
<proteinExistence type="inferred from homology"/>
<evidence type="ECO:0000256" key="2">
    <source>
        <dbReference type="ARBA" id="ARBA00022679"/>
    </source>
</evidence>
<dbReference type="NCBIfam" id="TIGR00174">
    <property type="entry name" value="miaA"/>
    <property type="match status" value="1"/>
</dbReference>
<accession>A0AAF3EFJ7</accession>
<dbReference type="Gene3D" id="1.10.20.140">
    <property type="match status" value="1"/>
</dbReference>
<evidence type="ECO:0000259" key="6">
    <source>
        <dbReference type="PROSITE" id="PS00028"/>
    </source>
</evidence>
<dbReference type="Gene3D" id="3.40.50.300">
    <property type="entry name" value="P-loop containing nucleotide triphosphate hydrolases"/>
    <property type="match status" value="1"/>
</dbReference>
<keyword evidence="3 5" id="KW-0547">Nucleotide-binding</keyword>
<dbReference type="PANTHER" id="PTHR11088:SF89">
    <property type="entry name" value="TRNA DIMETHYLALLYLTRANSFERASE"/>
    <property type="match status" value="1"/>
</dbReference>
<reference evidence="8" key="1">
    <citation type="submission" date="2024-02" db="UniProtKB">
        <authorList>
            <consortium name="WormBaseParasite"/>
        </authorList>
    </citation>
    <scope>IDENTIFICATION</scope>
</reference>
<protein>
    <recommendedName>
        <fullName evidence="6">C2H2-type domain-containing protein</fullName>
    </recommendedName>
</protein>
<comment type="similarity">
    <text evidence="1 5">Belongs to the IPP transferase family.</text>
</comment>
<dbReference type="InterPro" id="IPR018022">
    <property type="entry name" value="IPT"/>
</dbReference>
<dbReference type="InterPro" id="IPR027417">
    <property type="entry name" value="P-loop_NTPase"/>
</dbReference>
<keyword evidence="7" id="KW-1185">Reference proteome</keyword>
<dbReference type="InterPro" id="IPR013087">
    <property type="entry name" value="Znf_C2H2_type"/>
</dbReference>
<feature type="domain" description="C2H2-type" evidence="6">
    <location>
        <begin position="376"/>
        <end position="398"/>
    </location>
</feature>
<organism evidence="7 8">
    <name type="scientific">Mesorhabditis belari</name>
    <dbReference type="NCBI Taxonomy" id="2138241"/>
    <lineage>
        <taxon>Eukaryota</taxon>
        <taxon>Metazoa</taxon>
        <taxon>Ecdysozoa</taxon>
        <taxon>Nematoda</taxon>
        <taxon>Chromadorea</taxon>
        <taxon>Rhabditida</taxon>
        <taxon>Rhabditina</taxon>
        <taxon>Rhabditomorpha</taxon>
        <taxon>Rhabditoidea</taxon>
        <taxon>Rhabditidae</taxon>
        <taxon>Mesorhabditinae</taxon>
        <taxon>Mesorhabditis</taxon>
    </lineage>
</organism>
<dbReference type="Pfam" id="PF01715">
    <property type="entry name" value="IPPT"/>
    <property type="match status" value="1"/>
</dbReference>